<accession>A0A1H6KLI3</accession>
<dbReference type="EMBL" id="LT629971">
    <property type="protein sequence ID" value="SEH76562.1"/>
    <property type="molecule type" value="Genomic_DNA"/>
</dbReference>
<feature type="compositionally biased region" description="Low complexity" evidence="1">
    <location>
        <begin position="32"/>
        <end position="44"/>
    </location>
</feature>
<sequence length="236" mass="24951">MKKILRSLLVGFSALVALSTLAACSSGTTNEATSTTSEVPTTSPATPPAFPQSARYVADMTSADGKTMTIGISVDGGEVAAYACNGTDDEAWFFGTQTDGKIDLKSRFRDTLSAELAGTDVEGDLTMNGVAYQFTAAPVSGEAGMYTAVLDGVRASWVVREDGTAIGVQLNGISGRDFEQAELQQLSDLQFRNEVRNKRQLQQAQQITRLANGAMSSKINGKDVTPTLVTGTFRLS</sequence>
<dbReference type="STRING" id="370526.SAMN04489835_3837"/>
<dbReference type="RefSeq" id="WP_083408501.1">
    <property type="nucleotide sequence ID" value="NZ_LT629971.1"/>
</dbReference>
<evidence type="ECO:0008006" key="5">
    <source>
        <dbReference type="Google" id="ProtNLM"/>
    </source>
</evidence>
<dbReference type="AlphaFoldDB" id="A0A1H6KLI3"/>
<evidence type="ECO:0000313" key="4">
    <source>
        <dbReference type="Proteomes" id="UP000182915"/>
    </source>
</evidence>
<dbReference type="OrthoDB" id="4538973at2"/>
<evidence type="ECO:0000256" key="1">
    <source>
        <dbReference type="SAM" id="MobiDB-lite"/>
    </source>
</evidence>
<feature type="region of interest" description="Disordered" evidence="1">
    <location>
        <begin position="28"/>
        <end position="51"/>
    </location>
</feature>
<proteinExistence type="predicted"/>
<feature type="signal peptide" evidence="2">
    <location>
        <begin position="1"/>
        <end position="22"/>
    </location>
</feature>
<evidence type="ECO:0000256" key="2">
    <source>
        <dbReference type="SAM" id="SignalP"/>
    </source>
</evidence>
<organism evidence="3 4">
    <name type="scientific">Mycolicibacterium rutilum</name>
    <name type="common">Mycobacterium rutilum</name>
    <dbReference type="NCBI Taxonomy" id="370526"/>
    <lineage>
        <taxon>Bacteria</taxon>
        <taxon>Bacillati</taxon>
        <taxon>Actinomycetota</taxon>
        <taxon>Actinomycetes</taxon>
        <taxon>Mycobacteriales</taxon>
        <taxon>Mycobacteriaceae</taxon>
        <taxon>Mycolicibacterium</taxon>
    </lineage>
</organism>
<gene>
    <name evidence="3" type="ORF">SAMN04489835_3837</name>
</gene>
<dbReference type="PROSITE" id="PS51257">
    <property type="entry name" value="PROKAR_LIPOPROTEIN"/>
    <property type="match status" value="1"/>
</dbReference>
<evidence type="ECO:0000313" key="3">
    <source>
        <dbReference type="EMBL" id="SEH76562.1"/>
    </source>
</evidence>
<feature type="chain" id="PRO_5038982492" description="Lipoprotein" evidence="2">
    <location>
        <begin position="23"/>
        <end position="236"/>
    </location>
</feature>
<protein>
    <recommendedName>
        <fullName evidence="5">Lipoprotein</fullName>
    </recommendedName>
</protein>
<keyword evidence="4" id="KW-1185">Reference proteome</keyword>
<reference evidence="4" key="1">
    <citation type="submission" date="2016-10" db="EMBL/GenBank/DDBJ databases">
        <authorList>
            <person name="Varghese N."/>
            <person name="Submissions S."/>
        </authorList>
    </citation>
    <scope>NUCLEOTIDE SEQUENCE [LARGE SCALE GENOMIC DNA]</scope>
    <source>
        <strain evidence="4">DSM 45405</strain>
    </source>
</reference>
<name>A0A1H6KLI3_MYCRU</name>
<keyword evidence="2" id="KW-0732">Signal</keyword>
<dbReference type="Proteomes" id="UP000182915">
    <property type="component" value="Chromosome I"/>
</dbReference>